<proteinExistence type="predicted"/>
<dbReference type="Proteomes" id="UP001203036">
    <property type="component" value="Unassembled WGS sequence"/>
</dbReference>
<reference evidence="1" key="1">
    <citation type="submission" date="2022-06" db="EMBL/GenBank/DDBJ databases">
        <title>Lutimaribacter sp. EGI FJ00013, a novel bacterium isolated from a salt lake sediment enrichment.</title>
        <authorList>
            <person name="Gao L."/>
            <person name="Fang B.-Z."/>
            <person name="Li W.-J."/>
        </authorList>
    </citation>
    <scope>NUCLEOTIDE SEQUENCE</scope>
    <source>
        <strain evidence="1">EGI FJ00013</strain>
    </source>
</reference>
<evidence type="ECO:0000313" key="2">
    <source>
        <dbReference type="Proteomes" id="UP001203036"/>
    </source>
</evidence>
<comment type="caution">
    <text evidence="1">The sequence shown here is derived from an EMBL/GenBank/DDBJ whole genome shotgun (WGS) entry which is preliminary data.</text>
</comment>
<sequence>MPHRVLGNGAFEWIGSWYKTILSSDDTEGSIAIIDSISPPGGGPPRHIHHKQDEIFVILTGKIEFWFEGTRFTRGPGESAFIPKGCEHTFRVSGSDWSRHLVTVTPGGLDAFFEDMGRRKLTIPQDMERVVETARRHALEFTGPPLEDE</sequence>
<accession>A0ACC5ZUR1</accession>
<name>A0ACC5ZUR1_9RHOB</name>
<dbReference type="EMBL" id="JAMQGO010000004">
    <property type="protein sequence ID" value="MCM2562072.1"/>
    <property type="molecule type" value="Genomic_DNA"/>
</dbReference>
<gene>
    <name evidence="1" type="ORF">M8744_07935</name>
</gene>
<evidence type="ECO:0000313" key="1">
    <source>
        <dbReference type="EMBL" id="MCM2562072.1"/>
    </source>
</evidence>
<organism evidence="1 2">
    <name type="scientific">Lutimaribacter degradans</name>
    <dbReference type="NCBI Taxonomy" id="2945989"/>
    <lineage>
        <taxon>Bacteria</taxon>
        <taxon>Pseudomonadati</taxon>
        <taxon>Pseudomonadota</taxon>
        <taxon>Alphaproteobacteria</taxon>
        <taxon>Rhodobacterales</taxon>
        <taxon>Roseobacteraceae</taxon>
        <taxon>Lutimaribacter</taxon>
    </lineage>
</organism>
<protein>
    <submittedName>
        <fullName evidence="1">Cupin domain-containing protein</fullName>
    </submittedName>
</protein>
<keyword evidence="2" id="KW-1185">Reference proteome</keyword>